<sequence length="96" mass="11031">MGSECWTSLGKLDPTYTSVYKVMDPTLATLHTHIYIHRSAPARNCDYLLLATWPHMCLLPVGDRASLYLRCARARPRAKTEKRLPTPLWPRPCKSY</sequence>
<name>A0AAV4APN8_9GAST</name>
<proteinExistence type="predicted"/>
<accession>A0AAV4APN8</accession>
<evidence type="ECO:0000313" key="1">
    <source>
        <dbReference type="EMBL" id="GFO09769.1"/>
    </source>
</evidence>
<dbReference type="EMBL" id="BLXT01004121">
    <property type="protein sequence ID" value="GFO09769.1"/>
    <property type="molecule type" value="Genomic_DNA"/>
</dbReference>
<evidence type="ECO:0000313" key="2">
    <source>
        <dbReference type="Proteomes" id="UP000735302"/>
    </source>
</evidence>
<dbReference type="AlphaFoldDB" id="A0AAV4APN8"/>
<dbReference type="Proteomes" id="UP000735302">
    <property type="component" value="Unassembled WGS sequence"/>
</dbReference>
<comment type="caution">
    <text evidence="1">The sequence shown here is derived from an EMBL/GenBank/DDBJ whole genome shotgun (WGS) entry which is preliminary data.</text>
</comment>
<protein>
    <submittedName>
        <fullName evidence="1">Uncharacterized protein</fullName>
    </submittedName>
</protein>
<gene>
    <name evidence="1" type="ORF">PoB_003627400</name>
</gene>
<organism evidence="1 2">
    <name type="scientific">Plakobranchus ocellatus</name>
    <dbReference type="NCBI Taxonomy" id="259542"/>
    <lineage>
        <taxon>Eukaryota</taxon>
        <taxon>Metazoa</taxon>
        <taxon>Spiralia</taxon>
        <taxon>Lophotrochozoa</taxon>
        <taxon>Mollusca</taxon>
        <taxon>Gastropoda</taxon>
        <taxon>Heterobranchia</taxon>
        <taxon>Euthyneura</taxon>
        <taxon>Panpulmonata</taxon>
        <taxon>Sacoglossa</taxon>
        <taxon>Placobranchoidea</taxon>
        <taxon>Plakobranchidae</taxon>
        <taxon>Plakobranchus</taxon>
    </lineage>
</organism>
<keyword evidence="2" id="KW-1185">Reference proteome</keyword>
<reference evidence="1 2" key="1">
    <citation type="journal article" date="2021" name="Elife">
        <title>Chloroplast acquisition without the gene transfer in kleptoplastic sea slugs, Plakobranchus ocellatus.</title>
        <authorList>
            <person name="Maeda T."/>
            <person name="Takahashi S."/>
            <person name="Yoshida T."/>
            <person name="Shimamura S."/>
            <person name="Takaki Y."/>
            <person name="Nagai Y."/>
            <person name="Toyoda A."/>
            <person name="Suzuki Y."/>
            <person name="Arimoto A."/>
            <person name="Ishii H."/>
            <person name="Satoh N."/>
            <person name="Nishiyama T."/>
            <person name="Hasebe M."/>
            <person name="Maruyama T."/>
            <person name="Minagawa J."/>
            <person name="Obokata J."/>
            <person name="Shigenobu S."/>
        </authorList>
    </citation>
    <scope>NUCLEOTIDE SEQUENCE [LARGE SCALE GENOMIC DNA]</scope>
</reference>